<dbReference type="AlphaFoldDB" id="Q3ASC6"/>
<organism evidence="1">
    <name type="scientific">Chlorobium chlorochromatii (strain CaD3)</name>
    <dbReference type="NCBI Taxonomy" id="340177"/>
    <lineage>
        <taxon>Bacteria</taxon>
        <taxon>Pseudomonadati</taxon>
        <taxon>Chlorobiota</taxon>
        <taxon>Chlorobiia</taxon>
        <taxon>Chlorobiales</taxon>
        <taxon>Chlorobiaceae</taxon>
        <taxon>Chlorobium/Pelodictyon group</taxon>
        <taxon>Chlorobium</taxon>
    </lineage>
</organism>
<dbReference type="OrthoDB" id="464787at2"/>
<name>Q3ASC6_CHLCH</name>
<evidence type="ECO:0000313" key="1">
    <source>
        <dbReference type="EMBL" id="ABB28099.1"/>
    </source>
</evidence>
<accession>Q3ASC6</accession>
<proteinExistence type="predicted"/>
<dbReference type="EMBL" id="CP000108">
    <property type="protein sequence ID" value="ABB28099.1"/>
    <property type="molecule type" value="Genomic_DNA"/>
</dbReference>
<gene>
    <name evidence="1" type="ordered locus">Cag_0833</name>
</gene>
<reference evidence="1" key="1">
    <citation type="submission" date="2005-08" db="EMBL/GenBank/DDBJ databases">
        <title>Complete sequence of Chlorobium chlorochromatii CaD3.</title>
        <authorList>
            <person name="Copeland A."/>
            <person name="Lucas S."/>
            <person name="Lapidus A."/>
            <person name="Barry K."/>
            <person name="Detter J.C."/>
            <person name="Glavina T."/>
            <person name="Hammon N."/>
            <person name="Israni S."/>
            <person name="Pitluck S."/>
            <person name="Bryant D."/>
            <person name="Schmutz J."/>
            <person name="Larimer F."/>
            <person name="Land M."/>
            <person name="Kyrpides N."/>
            <person name="Ivanova N."/>
            <person name="Richardson P."/>
        </authorList>
    </citation>
    <scope>NUCLEOTIDE SEQUENCE [LARGE SCALE GENOMIC DNA]</scope>
    <source>
        <strain evidence="1">CaD3</strain>
    </source>
</reference>
<protein>
    <submittedName>
        <fullName evidence="1">Uncharacterized protein</fullName>
    </submittedName>
</protein>
<dbReference type="HOGENOM" id="CLU_2664416_0_0_10"/>
<dbReference type="KEGG" id="cch:Cag_0833"/>
<sequence length="79" mass="9055">MLTISTTYDVQSDRLVTIKLPQEVYPGKHELLIVVEQQKKEKRIGTTIANSIMRFAGTVPAFRSLDGVSFQQSIRMKWE</sequence>
<dbReference type="STRING" id="340177.Cag_0833"/>